<dbReference type="Proteomes" id="UP001162480">
    <property type="component" value="Chromosome 5"/>
</dbReference>
<sequence>MNFEKQQHCVPTIYIVERGVSGCCSGGRDLGVCSVDVGCSGDGSSNVGRCGVGCSVCGGYSVCGSCSVSDGCNDTVMKHLIKLRKRFSYYFRDLESLTDSWFVDPLKCEIADVPEEHQGLTETLLEHRSNHELRIVFKIKAKRCKGFQNWT</sequence>
<name>A0AA36F3H1_OCTVU</name>
<protein>
    <submittedName>
        <fullName evidence="1">Uncharacterized protein</fullName>
    </submittedName>
</protein>
<dbReference type="AlphaFoldDB" id="A0AA36F3H1"/>
<gene>
    <name evidence="1" type="ORF">OCTVUL_1B009502</name>
</gene>
<evidence type="ECO:0000313" key="2">
    <source>
        <dbReference type="Proteomes" id="UP001162480"/>
    </source>
</evidence>
<evidence type="ECO:0000313" key="1">
    <source>
        <dbReference type="EMBL" id="CAI9723127.1"/>
    </source>
</evidence>
<organism evidence="1 2">
    <name type="scientific">Octopus vulgaris</name>
    <name type="common">Common octopus</name>
    <dbReference type="NCBI Taxonomy" id="6645"/>
    <lineage>
        <taxon>Eukaryota</taxon>
        <taxon>Metazoa</taxon>
        <taxon>Spiralia</taxon>
        <taxon>Lophotrochozoa</taxon>
        <taxon>Mollusca</taxon>
        <taxon>Cephalopoda</taxon>
        <taxon>Coleoidea</taxon>
        <taxon>Octopodiformes</taxon>
        <taxon>Octopoda</taxon>
        <taxon>Incirrata</taxon>
        <taxon>Octopodidae</taxon>
        <taxon>Octopus</taxon>
    </lineage>
</organism>
<keyword evidence="2" id="KW-1185">Reference proteome</keyword>
<reference evidence="1" key="1">
    <citation type="submission" date="2023-08" db="EMBL/GenBank/DDBJ databases">
        <authorList>
            <person name="Alioto T."/>
            <person name="Alioto T."/>
            <person name="Gomez Garrido J."/>
        </authorList>
    </citation>
    <scope>NUCLEOTIDE SEQUENCE</scope>
</reference>
<dbReference type="EMBL" id="OX597818">
    <property type="protein sequence ID" value="CAI9723127.1"/>
    <property type="molecule type" value="Genomic_DNA"/>
</dbReference>
<proteinExistence type="predicted"/>
<accession>A0AA36F3H1</accession>